<name>A0A512MET8_9BACT</name>
<evidence type="ECO:0000313" key="2">
    <source>
        <dbReference type="Proteomes" id="UP000321577"/>
    </source>
</evidence>
<sequence>MTMILETIPALRELSLDHKMRLSWELAQEVSNSVEMRPDIMAMLNERLDAYEANREAVKTTDEVTAGLIAIKQRLSAAK</sequence>
<dbReference type="Proteomes" id="UP000321577">
    <property type="component" value="Unassembled WGS sequence"/>
</dbReference>
<dbReference type="OrthoDB" id="291542at2"/>
<dbReference type="EMBL" id="BKAG01000045">
    <property type="protein sequence ID" value="GEP45260.1"/>
    <property type="molecule type" value="Genomic_DNA"/>
</dbReference>
<reference evidence="1 2" key="1">
    <citation type="submission" date="2019-07" db="EMBL/GenBank/DDBJ databases">
        <title>Whole genome shotgun sequence of Brevifollis gellanilyticus NBRC 108608.</title>
        <authorList>
            <person name="Hosoyama A."/>
            <person name="Uohara A."/>
            <person name="Ohji S."/>
            <person name="Ichikawa N."/>
        </authorList>
    </citation>
    <scope>NUCLEOTIDE SEQUENCE [LARGE SCALE GENOMIC DNA]</scope>
    <source>
        <strain evidence="1 2">NBRC 108608</strain>
    </source>
</reference>
<accession>A0A512MET8</accession>
<comment type="caution">
    <text evidence="1">The sequence shown here is derived from an EMBL/GenBank/DDBJ whole genome shotgun (WGS) entry which is preliminary data.</text>
</comment>
<dbReference type="AlphaFoldDB" id="A0A512MET8"/>
<evidence type="ECO:0000313" key="1">
    <source>
        <dbReference type="EMBL" id="GEP45260.1"/>
    </source>
</evidence>
<gene>
    <name evidence="1" type="ORF">BGE01nite_45510</name>
</gene>
<evidence type="ECO:0008006" key="3">
    <source>
        <dbReference type="Google" id="ProtNLM"/>
    </source>
</evidence>
<dbReference type="RefSeq" id="WP_146853978.1">
    <property type="nucleotide sequence ID" value="NZ_BKAG01000045.1"/>
</dbReference>
<keyword evidence="2" id="KW-1185">Reference proteome</keyword>
<proteinExistence type="predicted"/>
<protein>
    <recommendedName>
        <fullName evidence="3">Addiction module protein</fullName>
    </recommendedName>
</protein>
<organism evidence="1 2">
    <name type="scientific">Brevifollis gellanilyticus</name>
    <dbReference type="NCBI Taxonomy" id="748831"/>
    <lineage>
        <taxon>Bacteria</taxon>
        <taxon>Pseudomonadati</taxon>
        <taxon>Verrucomicrobiota</taxon>
        <taxon>Verrucomicrobiia</taxon>
        <taxon>Verrucomicrobiales</taxon>
        <taxon>Verrucomicrobiaceae</taxon>
    </lineage>
</organism>